<evidence type="ECO:0000313" key="2">
    <source>
        <dbReference type="Proteomes" id="UP000298663"/>
    </source>
</evidence>
<dbReference type="PANTHER" id="PTHR47829:SF1">
    <property type="entry name" value="HAD FAMILY PHOSPHATASE"/>
    <property type="match status" value="1"/>
</dbReference>
<dbReference type="STRING" id="34508.A0A4U5NCP7"/>
<dbReference type="NCBIfam" id="TIGR01509">
    <property type="entry name" value="HAD-SF-IA-v3"/>
    <property type="match status" value="1"/>
</dbReference>
<evidence type="ECO:0000313" key="1">
    <source>
        <dbReference type="EMBL" id="TKR80588.1"/>
    </source>
</evidence>
<dbReference type="PRINTS" id="PR00413">
    <property type="entry name" value="HADHALOGNASE"/>
</dbReference>
<reference evidence="1 2" key="1">
    <citation type="journal article" date="2015" name="Genome Biol.">
        <title>Comparative genomics of Steinernema reveals deeply conserved gene regulatory networks.</title>
        <authorList>
            <person name="Dillman A.R."/>
            <person name="Macchietto M."/>
            <person name="Porter C.F."/>
            <person name="Rogers A."/>
            <person name="Williams B."/>
            <person name="Antoshechkin I."/>
            <person name="Lee M.M."/>
            <person name="Goodwin Z."/>
            <person name="Lu X."/>
            <person name="Lewis E.E."/>
            <person name="Goodrich-Blair H."/>
            <person name="Stock S.P."/>
            <person name="Adams B.J."/>
            <person name="Sternberg P.W."/>
            <person name="Mortazavi A."/>
        </authorList>
    </citation>
    <scope>NUCLEOTIDE SEQUENCE [LARGE SCALE GENOMIC DNA]</scope>
    <source>
        <strain evidence="1 2">ALL</strain>
    </source>
</reference>
<dbReference type="InterPro" id="IPR052898">
    <property type="entry name" value="ACAD10-like"/>
</dbReference>
<sequence length="220" mass="24547">MSSTKVKVVMFDQIGVVGDLEGMDEIIAALKRIGGEGTLKKFGEIMKKLEIGELTLTQCREHMNDLKEDLIQQGQAKETVEEEMKKINSDAVMKHLQRDETVLAAIQTLRKNGFKAMLLTNNFWTDEGKTKSLMIENSEDCFDVIVESCRVGLTKPDKKMFELALAKVGHPAEECIFLDDFPHNCIGAKAAGIQAIEVDHKAKHKALEELQKILGCTLIN</sequence>
<dbReference type="SFLD" id="SFLDS00003">
    <property type="entry name" value="Haloacid_Dehalogenase"/>
    <property type="match status" value="1"/>
</dbReference>
<protein>
    <submittedName>
        <fullName evidence="1">Uncharacterized protein</fullName>
    </submittedName>
</protein>
<dbReference type="InterPro" id="IPR023198">
    <property type="entry name" value="PGP-like_dom2"/>
</dbReference>
<dbReference type="OrthoDB" id="408373at2759"/>
<dbReference type="SFLD" id="SFLDG01129">
    <property type="entry name" value="C1.5:_HAD__Beta-PGM__Phosphata"/>
    <property type="match status" value="1"/>
</dbReference>
<dbReference type="InterPro" id="IPR036412">
    <property type="entry name" value="HAD-like_sf"/>
</dbReference>
<dbReference type="InterPro" id="IPR006439">
    <property type="entry name" value="HAD-SF_hydro_IA"/>
</dbReference>
<comment type="caution">
    <text evidence="1">The sequence shown here is derived from an EMBL/GenBank/DDBJ whole genome shotgun (WGS) entry which is preliminary data.</text>
</comment>
<dbReference type="CDD" id="cd02603">
    <property type="entry name" value="HAD_sEH-N_like"/>
    <property type="match status" value="1"/>
</dbReference>
<dbReference type="AlphaFoldDB" id="A0A4U5NCP7"/>
<reference evidence="1 2" key="2">
    <citation type="journal article" date="2019" name="G3 (Bethesda)">
        <title>Hybrid Assembly of the Genome of the Entomopathogenic Nematode Steinernema carpocapsae Identifies the X-Chromosome.</title>
        <authorList>
            <person name="Serra L."/>
            <person name="Macchietto M."/>
            <person name="Macias-Munoz A."/>
            <person name="McGill C.J."/>
            <person name="Rodriguez I.M."/>
            <person name="Rodriguez B."/>
            <person name="Murad R."/>
            <person name="Mortazavi A."/>
        </authorList>
    </citation>
    <scope>NUCLEOTIDE SEQUENCE [LARGE SCALE GENOMIC DNA]</scope>
    <source>
        <strain evidence="1 2">ALL</strain>
    </source>
</reference>
<dbReference type="Gene3D" id="1.10.150.240">
    <property type="entry name" value="Putative phosphatase, domain 2"/>
    <property type="match status" value="1"/>
</dbReference>
<dbReference type="SUPFAM" id="SSF56784">
    <property type="entry name" value="HAD-like"/>
    <property type="match status" value="1"/>
</dbReference>
<keyword evidence="2" id="KW-1185">Reference proteome</keyword>
<dbReference type="EMBL" id="AZBU02000004">
    <property type="protein sequence ID" value="TKR80588.1"/>
    <property type="molecule type" value="Genomic_DNA"/>
</dbReference>
<organism evidence="1 2">
    <name type="scientific">Steinernema carpocapsae</name>
    <name type="common">Entomopathogenic nematode</name>
    <dbReference type="NCBI Taxonomy" id="34508"/>
    <lineage>
        <taxon>Eukaryota</taxon>
        <taxon>Metazoa</taxon>
        <taxon>Ecdysozoa</taxon>
        <taxon>Nematoda</taxon>
        <taxon>Chromadorea</taxon>
        <taxon>Rhabditida</taxon>
        <taxon>Tylenchina</taxon>
        <taxon>Panagrolaimomorpha</taxon>
        <taxon>Strongyloidoidea</taxon>
        <taxon>Steinernematidae</taxon>
        <taxon>Steinernema</taxon>
    </lineage>
</organism>
<gene>
    <name evidence="1" type="ORF">L596_014641</name>
</gene>
<dbReference type="Proteomes" id="UP000298663">
    <property type="component" value="Unassembled WGS sequence"/>
</dbReference>
<dbReference type="InterPro" id="IPR041492">
    <property type="entry name" value="HAD_2"/>
</dbReference>
<accession>A0A4U5NCP7</accession>
<dbReference type="PANTHER" id="PTHR47829">
    <property type="entry name" value="HYDROLASE, PUTATIVE (AFU_ORTHOLOGUE AFUA_1G12880)-RELATED"/>
    <property type="match status" value="1"/>
</dbReference>
<proteinExistence type="predicted"/>
<dbReference type="Pfam" id="PF13419">
    <property type="entry name" value="HAD_2"/>
    <property type="match status" value="1"/>
</dbReference>
<dbReference type="Gene3D" id="3.40.50.1000">
    <property type="entry name" value="HAD superfamily/HAD-like"/>
    <property type="match status" value="1"/>
</dbReference>
<dbReference type="InterPro" id="IPR023214">
    <property type="entry name" value="HAD_sf"/>
</dbReference>
<name>A0A4U5NCP7_STECR</name>